<evidence type="ECO:0000313" key="14">
    <source>
        <dbReference type="EMBL" id="MCS3904085.1"/>
    </source>
</evidence>
<feature type="transmembrane region" description="Helical" evidence="12">
    <location>
        <begin position="123"/>
        <end position="148"/>
    </location>
</feature>
<keyword evidence="7" id="KW-0949">S-adenosyl-L-methionine</keyword>
<dbReference type="NCBIfam" id="NF045656">
    <property type="entry name" value="MeththiolMtaseMddA"/>
    <property type="match status" value="1"/>
</dbReference>
<keyword evidence="15" id="KW-1185">Reference proteome</keyword>
<dbReference type="InterPro" id="IPR054700">
    <property type="entry name" value="MddA"/>
</dbReference>
<keyword evidence="8 12" id="KW-0812">Transmembrane</keyword>
<dbReference type="InterPro" id="IPR009915">
    <property type="entry name" value="NnrU_dom"/>
</dbReference>
<keyword evidence="6" id="KW-0808">Transferase</keyword>
<dbReference type="AlphaFoldDB" id="A0AAE3HLR5"/>
<evidence type="ECO:0000256" key="10">
    <source>
        <dbReference type="ARBA" id="ARBA00023136"/>
    </source>
</evidence>
<evidence type="ECO:0000256" key="5">
    <source>
        <dbReference type="ARBA" id="ARBA00022603"/>
    </source>
</evidence>
<evidence type="ECO:0000256" key="3">
    <source>
        <dbReference type="ARBA" id="ARBA00010631"/>
    </source>
</evidence>
<dbReference type="RefSeq" id="WP_259056318.1">
    <property type="nucleotide sequence ID" value="NZ_JANUCT010000015.1"/>
</dbReference>
<gene>
    <name evidence="14" type="ORF">J2T55_002118</name>
</gene>
<dbReference type="Gene3D" id="1.20.120.1630">
    <property type="match status" value="1"/>
</dbReference>
<keyword evidence="9 12" id="KW-1133">Transmembrane helix</keyword>
<dbReference type="GO" id="GO:0016020">
    <property type="term" value="C:membrane"/>
    <property type="evidence" value="ECO:0007669"/>
    <property type="project" value="UniProtKB-SubCell"/>
</dbReference>
<evidence type="ECO:0000256" key="7">
    <source>
        <dbReference type="ARBA" id="ARBA00022691"/>
    </source>
</evidence>
<keyword evidence="5" id="KW-0489">Methyltransferase</keyword>
<evidence type="ECO:0000256" key="6">
    <source>
        <dbReference type="ARBA" id="ARBA00022679"/>
    </source>
</evidence>
<feature type="domain" description="NnrU" evidence="13">
    <location>
        <begin position="54"/>
        <end position="189"/>
    </location>
</feature>
<dbReference type="InterPro" id="IPR033580">
    <property type="entry name" value="Nurim-like"/>
</dbReference>
<feature type="transmembrane region" description="Helical" evidence="12">
    <location>
        <begin position="169"/>
        <end position="188"/>
    </location>
</feature>
<evidence type="ECO:0000256" key="2">
    <source>
        <dbReference type="ARBA" id="ARBA00004141"/>
    </source>
</evidence>
<evidence type="ECO:0000256" key="1">
    <source>
        <dbReference type="ARBA" id="ARBA00002096"/>
    </source>
</evidence>
<evidence type="ECO:0000256" key="8">
    <source>
        <dbReference type="ARBA" id="ARBA00022692"/>
    </source>
</evidence>
<evidence type="ECO:0000256" key="4">
    <source>
        <dbReference type="ARBA" id="ARBA00012149"/>
    </source>
</evidence>
<comment type="caution">
    <text evidence="14">The sequence shown here is derived from an EMBL/GenBank/DDBJ whole genome shotgun (WGS) entry which is preliminary data.</text>
</comment>
<evidence type="ECO:0000256" key="11">
    <source>
        <dbReference type="ARBA" id="ARBA00048134"/>
    </source>
</evidence>
<dbReference type="EMBL" id="JANUCT010000015">
    <property type="protein sequence ID" value="MCS3904085.1"/>
    <property type="molecule type" value="Genomic_DNA"/>
</dbReference>
<evidence type="ECO:0000256" key="9">
    <source>
        <dbReference type="ARBA" id="ARBA00022989"/>
    </source>
</evidence>
<dbReference type="EC" id="2.1.1.334" evidence="4"/>
<dbReference type="Pfam" id="PF07298">
    <property type="entry name" value="NnrU"/>
    <property type="match status" value="1"/>
</dbReference>
<feature type="transmembrane region" description="Helical" evidence="12">
    <location>
        <begin position="86"/>
        <end position="103"/>
    </location>
</feature>
<evidence type="ECO:0000256" key="12">
    <source>
        <dbReference type="SAM" id="Phobius"/>
    </source>
</evidence>
<dbReference type="GO" id="GO:0008168">
    <property type="term" value="F:methyltransferase activity"/>
    <property type="evidence" value="ECO:0007669"/>
    <property type="project" value="UniProtKB-KW"/>
</dbReference>
<keyword evidence="10 12" id="KW-0472">Membrane</keyword>
<feature type="transmembrane region" description="Helical" evidence="12">
    <location>
        <begin position="7"/>
        <end position="33"/>
    </location>
</feature>
<protein>
    <recommendedName>
        <fullName evidence="4">methanethiol S-methyltransferase</fullName>
        <ecNumber evidence="4">2.1.1.334</ecNumber>
    </recommendedName>
</protein>
<dbReference type="GO" id="GO:0032259">
    <property type="term" value="P:methylation"/>
    <property type="evidence" value="ECO:0007669"/>
    <property type="project" value="UniProtKB-KW"/>
</dbReference>
<dbReference type="Proteomes" id="UP001204445">
    <property type="component" value="Unassembled WGS sequence"/>
</dbReference>
<comment type="subcellular location">
    <subcellularLocation>
        <location evidence="2">Membrane</location>
        <topology evidence="2">Multi-pass membrane protein</topology>
    </subcellularLocation>
</comment>
<comment type="catalytic activity">
    <reaction evidence="11">
        <text>methanethiol + S-adenosyl-L-methionine = dimethyl sulfide + S-adenosyl-L-homocysteine + H(+)</text>
        <dbReference type="Rhea" id="RHEA:50428"/>
        <dbReference type="ChEBI" id="CHEBI:15378"/>
        <dbReference type="ChEBI" id="CHEBI:16007"/>
        <dbReference type="ChEBI" id="CHEBI:17437"/>
        <dbReference type="ChEBI" id="CHEBI:57856"/>
        <dbReference type="ChEBI" id="CHEBI:59789"/>
        <dbReference type="EC" id="2.1.1.334"/>
    </reaction>
</comment>
<dbReference type="PANTHER" id="PTHR31040:SF1">
    <property type="entry name" value="NURIM"/>
    <property type="match status" value="1"/>
</dbReference>
<dbReference type="PANTHER" id="PTHR31040">
    <property type="entry name" value="NURIM"/>
    <property type="match status" value="1"/>
</dbReference>
<name>A0AAE3HLR5_9GAMM</name>
<accession>A0AAE3HLR5</accession>
<comment type="function">
    <text evidence="1">Catalyzes the methylation of methanethiol (MeSH) to yield dimethylsulphide (DMS).</text>
</comment>
<organism evidence="14 15">
    <name type="scientific">Methylohalomonas lacus</name>
    <dbReference type="NCBI Taxonomy" id="398773"/>
    <lineage>
        <taxon>Bacteria</taxon>
        <taxon>Pseudomonadati</taxon>
        <taxon>Pseudomonadota</taxon>
        <taxon>Gammaproteobacteria</taxon>
        <taxon>Methylohalomonadales</taxon>
        <taxon>Methylohalomonadaceae</taxon>
        <taxon>Methylohalomonas</taxon>
    </lineage>
</organism>
<feature type="transmembrane region" description="Helical" evidence="12">
    <location>
        <begin position="194"/>
        <end position="211"/>
    </location>
</feature>
<evidence type="ECO:0000259" key="13">
    <source>
        <dbReference type="Pfam" id="PF07298"/>
    </source>
</evidence>
<feature type="transmembrane region" description="Helical" evidence="12">
    <location>
        <begin position="45"/>
        <end position="65"/>
    </location>
</feature>
<reference evidence="14" key="1">
    <citation type="submission" date="2022-08" db="EMBL/GenBank/DDBJ databases">
        <title>Genomic Encyclopedia of Type Strains, Phase III (KMG-III): the genomes of soil and plant-associated and newly described type strains.</title>
        <authorList>
            <person name="Whitman W."/>
        </authorList>
    </citation>
    <scope>NUCLEOTIDE SEQUENCE</scope>
    <source>
        <strain evidence="14">HMT 1</strain>
    </source>
</reference>
<evidence type="ECO:0000313" key="15">
    <source>
        <dbReference type="Proteomes" id="UP001204445"/>
    </source>
</evidence>
<proteinExistence type="inferred from homology"/>
<comment type="similarity">
    <text evidence="3">Belongs to the nurim family.</text>
</comment>
<sequence length="245" mass="27846">MLRLFALVYGLVCYGVFFATFLYLIGFVGNLVVPKTIDSHASDSLAFALVVNTLLVLAFAVQHTIMARPGFKQKLTTWLPAPLERSTYVLVASLFLILLFWGWQGLPRTIWSVEAPLGQGLIYALFAAGWLIVLLSTFLINHFDLFGLRQVFLFATNRSYTSPEFRQTLLYNWVRHPLMSGFVLAFWATPTMSLGHLQFAILMTLYILIGIRIEERDLIAKHGSTYLQYRDEVPALCPFGRRTAR</sequence>